<gene>
    <name evidence="1" type="ORF">UX85_C0001G0228</name>
</gene>
<comment type="caution">
    <text evidence="1">The sequence shown here is derived from an EMBL/GenBank/DDBJ whole genome shotgun (WGS) entry which is preliminary data.</text>
</comment>
<organism evidence="1 2">
    <name type="scientific">Candidatus Beckwithbacteria bacterium GW2011_GWB1_47_15</name>
    <dbReference type="NCBI Taxonomy" id="1618371"/>
    <lineage>
        <taxon>Bacteria</taxon>
        <taxon>Candidatus Beckwithiibacteriota</taxon>
    </lineage>
</organism>
<evidence type="ECO:0000313" key="1">
    <source>
        <dbReference type="EMBL" id="KKU62014.1"/>
    </source>
</evidence>
<accession>A0A0G1RXD9</accession>
<name>A0A0G1RXD9_9BACT</name>
<dbReference type="AlphaFoldDB" id="A0A0G1RXD9"/>
<dbReference type="Proteomes" id="UP000033860">
    <property type="component" value="Unassembled WGS sequence"/>
</dbReference>
<reference evidence="1 2" key="1">
    <citation type="journal article" date="2015" name="Nature">
        <title>rRNA introns, odd ribosomes, and small enigmatic genomes across a large radiation of phyla.</title>
        <authorList>
            <person name="Brown C.T."/>
            <person name="Hug L.A."/>
            <person name="Thomas B.C."/>
            <person name="Sharon I."/>
            <person name="Castelle C.J."/>
            <person name="Singh A."/>
            <person name="Wilkins M.J."/>
            <person name="Williams K.H."/>
            <person name="Banfield J.F."/>
        </authorList>
    </citation>
    <scope>NUCLEOTIDE SEQUENCE [LARGE SCALE GENOMIC DNA]</scope>
</reference>
<dbReference type="EMBL" id="LCNT01000001">
    <property type="protein sequence ID" value="KKU62014.1"/>
    <property type="molecule type" value="Genomic_DNA"/>
</dbReference>
<sequence length="246" mass="27070">MKPFSLAALVLALWGIFTFLTQPLPQRSASYRLKLGLVTPLELQALLADKLDHALPPFSRVLTQKEEKKLLQAISGTLGLATAVELDGHRLNHQLGRIGLEQHLPRFPGDTIAGHLFPEVGLTANRGAWGYFDDPVAERYYVAVQTFYLPNWNQDLRALRDWYRHRKVLVVNPATGQAVVAVIGDAGPAVFTGKQFGGSPEVMHALGFYPGPKQGRVVLLFVDDPQDQIPLGPVAYPFSSKSPVKT</sequence>
<protein>
    <submittedName>
        <fullName evidence="1">Uncharacterized protein</fullName>
    </submittedName>
</protein>
<evidence type="ECO:0000313" key="2">
    <source>
        <dbReference type="Proteomes" id="UP000033860"/>
    </source>
</evidence>
<proteinExistence type="predicted"/>